<evidence type="ECO:0000313" key="2">
    <source>
        <dbReference type="EMBL" id="CAG6485115.1"/>
    </source>
</evidence>
<evidence type="ECO:0000256" key="1">
    <source>
        <dbReference type="SAM" id="MobiDB-lite"/>
    </source>
</evidence>
<protein>
    <submittedName>
        <fullName evidence="2">(northern house mosquito) hypothetical protein</fullName>
    </submittedName>
</protein>
<name>A0A8D8FVZ7_CULPI</name>
<organism evidence="2">
    <name type="scientific">Culex pipiens</name>
    <name type="common">House mosquito</name>
    <dbReference type="NCBI Taxonomy" id="7175"/>
    <lineage>
        <taxon>Eukaryota</taxon>
        <taxon>Metazoa</taxon>
        <taxon>Ecdysozoa</taxon>
        <taxon>Arthropoda</taxon>
        <taxon>Hexapoda</taxon>
        <taxon>Insecta</taxon>
        <taxon>Pterygota</taxon>
        <taxon>Neoptera</taxon>
        <taxon>Endopterygota</taxon>
        <taxon>Diptera</taxon>
        <taxon>Nematocera</taxon>
        <taxon>Culicoidea</taxon>
        <taxon>Culicidae</taxon>
        <taxon>Culicinae</taxon>
        <taxon>Culicini</taxon>
        <taxon>Culex</taxon>
        <taxon>Culex</taxon>
    </lineage>
</organism>
<reference evidence="2" key="1">
    <citation type="submission" date="2021-05" db="EMBL/GenBank/DDBJ databases">
        <authorList>
            <person name="Alioto T."/>
            <person name="Alioto T."/>
            <person name="Gomez Garrido J."/>
        </authorList>
    </citation>
    <scope>NUCLEOTIDE SEQUENCE</scope>
</reference>
<accession>A0A8D8FVZ7</accession>
<dbReference type="AlphaFoldDB" id="A0A8D8FVZ7"/>
<dbReference type="EMBL" id="HBUE01100438">
    <property type="protein sequence ID" value="CAG6485104.1"/>
    <property type="molecule type" value="Transcribed_RNA"/>
</dbReference>
<dbReference type="EMBL" id="HBUE01100439">
    <property type="protein sequence ID" value="CAG6485107.1"/>
    <property type="molecule type" value="Transcribed_RNA"/>
</dbReference>
<feature type="region of interest" description="Disordered" evidence="1">
    <location>
        <begin position="55"/>
        <end position="96"/>
    </location>
</feature>
<dbReference type="EMBL" id="HBUE01100442">
    <property type="protein sequence ID" value="CAG6485112.1"/>
    <property type="molecule type" value="Transcribed_RNA"/>
</dbReference>
<sequence length="109" mass="12030">MHESVSLPLCVCVAKSSKRIVSLNQNKKTSSCVVPLPRTNIPTLLPTLNVCLHPRQVSKSHPNRTKKKEENPKLSAPPQNVTHQVKCQHRTSPSRRDAAVFCAVCIPST</sequence>
<feature type="compositionally biased region" description="Basic residues" evidence="1">
    <location>
        <begin position="56"/>
        <end position="66"/>
    </location>
</feature>
<dbReference type="EMBL" id="HBUE01100443">
    <property type="protein sequence ID" value="CAG6485115.1"/>
    <property type="molecule type" value="Transcribed_RNA"/>
</dbReference>
<proteinExistence type="predicted"/>